<dbReference type="Pfam" id="PF12043">
    <property type="entry name" value="DUF3527"/>
    <property type="match status" value="2"/>
</dbReference>
<dbReference type="PANTHER" id="PTHR31390:SF12">
    <property type="entry name" value="PUTATIVE (DUF3527)-RELATED"/>
    <property type="match status" value="1"/>
</dbReference>
<comment type="caution">
    <text evidence="2">The sequence shown here is derived from an EMBL/GenBank/DDBJ whole genome shotgun (WGS) entry which is preliminary data.</text>
</comment>
<feature type="region of interest" description="Disordered" evidence="1">
    <location>
        <begin position="1"/>
        <end position="37"/>
    </location>
</feature>
<feature type="region of interest" description="Disordered" evidence="1">
    <location>
        <begin position="397"/>
        <end position="466"/>
    </location>
</feature>
<feature type="compositionally biased region" description="Low complexity" evidence="1">
    <location>
        <begin position="412"/>
        <end position="432"/>
    </location>
</feature>
<feature type="compositionally biased region" description="Pro residues" evidence="1">
    <location>
        <begin position="785"/>
        <end position="795"/>
    </location>
</feature>
<protein>
    <submittedName>
        <fullName evidence="2">Uncharacterized protein</fullName>
    </submittedName>
</protein>
<evidence type="ECO:0000313" key="2">
    <source>
        <dbReference type="EMBL" id="KAK1270416.1"/>
    </source>
</evidence>
<evidence type="ECO:0000313" key="3">
    <source>
        <dbReference type="Proteomes" id="UP001179952"/>
    </source>
</evidence>
<organism evidence="2 3">
    <name type="scientific">Acorus gramineus</name>
    <name type="common">Dwarf sweet flag</name>
    <dbReference type="NCBI Taxonomy" id="55184"/>
    <lineage>
        <taxon>Eukaryota</taxon>
        <taxon>Viridiplantae</taxon>
        <taxon>Streptophyta</taxon>
        <taxon>Embryophyta</taxon>
        <taxon>Tracheophyta</taxon>
        <taxon>Spermatophyta</taxon>
        <taxon>Magnoliopsida</taxon>
        <taxon>Liliopsida</taxon>
        <taxon>Acoraceae</taxon>
        <taxon>Acorus</taxon>
    </lineage>
</organism>
<dbReference type="InterPro" id="IPR021916">
    <property type="entry name" value="DUF3527"/>
</dbReference>
<accession>A0AAV9B1Y3</accession>
<feature type="compositionally biased region" description="Polar residues" evidence="1">
    <location>
        <begin position="765"/>
        <end position="782"/>
    </location>
</feature>
<proteinExistence type="predicted"/>
<gene>
    <name evidence="2" type="ORF">QJS04_geneDACA007613</name>
</gene>
<evidence type="ECO:0000256" key="1">
    <source>
        <dbReference type="SAM" id="MobiDB-lite"/>
    </source>
</evidence>
<feature type="compositionally biased region" description="Basic and acidic residues" evidence="1">
    <location>
        <begin position="28"/>
        <end position="37"/>
    </location>
</feature>
<feature type="region of interest" description="Disordered" evidence="1">
    <location>
        <begin position="765"/>
        <end position="795"/>
    </location>
</feature>
<dbReference type="EMBL" id="JAUJYN010000005">
    <property type="protein sequence ID" value="KAK1270416.1"/>
    <property type="molecule type" value="Genomic_DNA"/>
</dbReference>
<name>A0AAV9B1Y3_ACOGR</name>
<keyword evidence="3" id="KW-1185">Reference proteome</keyword>
<dbReference type="AlphaFoldDB" id="A0AAV9B1Y3"/>
<sequence length="795" mass="88215">MMSKINKSSTEHSELVEEGYIPNAKSTRLAEDKALSPKDIRSLKLQEQLRAAKAGKSIERCSADPNVMRRIDTHSDKHRRQCLEKDANETEELVKHMSSIPGYLQHIGRGYDLQGKALNFGVLEWGNLEKWMYKHKPMVGARDVASPSSSYASSSTTASSARSHRSPSARESFCQSERESCRSGKAPSTIGQFVGRNSIERMSEKQNRGNPASKSACHQRCEPHEWSDCSLESKDDGVILVSADLESNASKGGKQHQPVGRLSSENFNLPQEGTQIRFRNITTKSPHRPASNAGLPTEENHGIFSENRISGDAHSAIRFNEVPLPSHLPCKIQSKEQLKCKSPSVTTNQHGKLFELGYSDRLCRRDASPNRWFITDSNKGSRSSSFRASLVGKKLSTSTTFPDASSREKATSSGRSRQSPLRRLLDPLLKPRASNRIHLDNEPGHAQKPVLSREEHNSDPSSPLPKTRALVQDEKAKASKNQALLKVTWKNGFPLFTLTFGSDILAGTRRMGKDDSEWVYTFYSVCEVKKRSGGWINQKNKNCGYQSNIVGHMTVKLTNDGGRNNHMDREFVLYIADQSEEANETTCPFPYTESAAIIIKASTEMTQRTESESHSMNKQSLSDVVVILPSGVHSFPATGKPSPLIERWKSGGTCDCGGWDVSCKLTVLNNQIHDSEVLDPVQSHRTAENSRRVDLFIKGGRGQEDELVFSMAGFKDVLYVVDFDACISLTQVFAICIAMLHDVNTAELSKVHKLEEIKLQEPTSMGSHYRRASSSTQETSSVHVPYPPLSPVGRA</sequence>
<feature type="region of interest" description="Disordered" evidence="1">
    <location>
        <begin position="142"/>
        <end position="198"/>
    </location>
</feature>
<reference evidence="2" key="2">
    <citation type="submission" date="2023-06" db="EMBL/GenBank/DDBJ databases">
        <authorList>
            <person name="Ma L."/>
            <person name="Liu K.-W."/>
            <person name="Li Z."/>
            <person name="Hsiao Y.-Y."/>
            <person name="Qi Y."/>
            <person name="Fu T."/>
            <person name="Tang G."/>
            <person name="Zhang D."/>
            <person name="Sun W.-H."/>
            <person name="Liu D.-K."/>
            <person name="Li Y."/>
            <person name="Chen G.-Z."/>
            <person name="Liu X.-D."/>
            <person name="Liao X.-Y."/>
            <person name="Jiang Y.-T."/>
            <person name="Yu X."/>
            <person name="Hao Y."/>
            <person name="Huang J."/>
            <person name="Zhao X.-W."/>
            <person name="Ke S."/>
            <person name="Chen Y.-Y."/>
            <person name="Wu W.-L."/>
            <person name="Hsu J.-L."/>
            <person name="Lin Y.-F."/>
            <person name="Huang M.-D."/>
            <person name="Li C.-Y."/>
            <person name="Huang L."/>
            <person name="Wang Z.-W."/>
            <person name="Zhao X."/>
            <person name="Zhong W.-Y."/>
            <person name="Peng D.-H."/>
            <person name="Ahmad S."/>
            <person name="Lan S."/>
            <person name="Zhang J.-S."/>
            <person name="Tsai W.-C."/>
            <person name="Van De Peer Y."/>
            <person name="Liu Z.-J."/>
        </authorList>
    </citation>
    <scope>NUCLEOTIDE SEQUENCE</scope>
    <source>
        <strain evidence="2">SCP</strain>
        <tissue evidence="2">Leaves</tissue>
    </source>
</reference>
<reference evidence="2" key="1">
    <citation type="journal article" date="2023" name="Nat. Commun.">
        <title>Diploid and tetraploid genomes of Acorus and the evolution of monocots.</title>
        <authorList>
            <person name="Ma L."/>
            <person name="Liu K.W."/>
            <person name="Li Z."/>
            <person name="Hsiao Y.Y."/>
            <person name="Qi Y."/>
            <person name="Fu T."/>
            <person name="Tang G.D."/>
            <person name="Zhang D."/>
            <person name="Sun W.H."/>
            <person name="Liu D.K."/>
            <person name="Li Y."/>
            <person name="Chen G.Z."/>
            <person name="Liu X.D."/>
            <person name="Liao X.Y."/>
            <person name="Jiang Y.T."/>
            <person name="Yu X."/>
            <person name="Hao Y."/>
            <person name="Huang J."/>
            <person name="Zhao X.W."/>
            <person name="Ke S."/>
            <person name="Chen Y.Y."/>
            <person name="Wu W.L."/>
            <person name="Hsu J.L."/>
            <person name="Lin Y.F."/>
            <person name="Huang M.D."/>
            <person name="Li C.Y."/>
            <person name="Huang L."/>
            <person name="Wang Z.W."/>
            <person name="Zhao X."/>
            <person name="Zhong W.Y."/>
            <person name="Peng D.H."/>
            <person name="Ahmad S."/>
            <person name="Lan S."/>
            <person name="Zhang J.S."/>
            <person name="Tsai W.C."/>
            <person name="Van de Peer Y."/>
            <person name="Liu Z.J."/>
        </authorList>
    </citation>
    <scope>NUCLEOTIDE SEQUENCE</scope>
    <source>
        <strain evidence="2">SCP</strain>
    </source>
</reference>
<feature type="compositionally biased region" description="Low complexity" evidence="1">
    <location>
        <begin position="145"/>
        <end position="161"/>
    </location>
</feature>
<dbReference type="Proteomes" id="UP001179952">
    <property type="component" value="Unassembled WGS sequence"/>
</dbReference>
<feature type="region of interest" description="Disordered" evidence="1">
    <location>
        <begin position="247"/>
        <end position="267"/>
    </location>
</feature>
<dbReference type="PANTHER" id="PTHR31390">
    <property type="entry name" value="EXPRESSED PROTEIN"/>
    <property type="match status" value="1"/>
</dbReference>
<feature type="compositionally biased region" description="Basic and acidic residues" evidence="1">
    <location>
        <begin position="437"/>
        <end position="458"/>
    </location>
</feature>